<reference evidence="3" key="1">
    <citation type="submission" date="2002-04" db="EMBL/GenBank/DDBJ databases">
        <title>Rice Genomic Sequence.</title>
        <authorList>
            <person name="Wing R.A."/>
            <person name="Yu Y."/>
            <person name="Soderlund C."/>
            <person name="Chen M."/>
            <person name="Kim H.-R."/>
            <person name="Rambo T."/>
            <person name="Saski C."/>
            <person name="Henry D."/>
            <person name="Oates R."/>
            <person name="Simmons J."/>
        </authorList>
    </citation>
    <scope>NUCLEOTIDE SEQUENCE</scope>
</reference>
<reference evidence="2" key="4">
    <citation type="submission" date="2005-04" db="EMBL/GenBank/DDBJ databases">
        <authorList>
            <person name="Buell R."/>
        </authorList>
    </citation>
    <scope>NUCLEOTIDE SEQUENCE</scope>
</reference>
<dbReference type="Pfam" id="PF12425">
    <property type="entry name" value="DUF3673"/>
    <property type="match status" value="1"/>
</dbReference>
<dbReference type="EMBL" id="CM000147">
    <property type="protein sequence ID" value="EAZ15613.1"/>
    <property type="molecule type" value="Genomic_DNA"/>
</dbReference>
<dbReference type="EMBL" id="AC092387">
    <property type="protein sequence ID" value="AAL82654.1"/>
    <property type="molecule type" value="Genomic_DNA"/>
</dbReference>
<reference evidence="4" key="3">
    <citation type="journal article" date="2005" name="PLoS Biol.">
        <title>The genomes of Oryza sativa: a history of duplications.</title>
        <authorList>
            <person name="Yu J."/>
            <person name="Wang J."/>
            <person name="Lin W."/>
            <person name="Li S."/>
            <person name="Li H."/>
            <person name="Zhou J."/>
            <person name="Ni P."/>
            <person name="Dong W."/>
            <person name="Hu S."/>
            <person name="Zeng C."/>
            <person name="Zhang J."/>
            <person name="Zhang Y."/>
            <person name="Li R."/>
            <person name="Xu Z."/>
            <person name="Li S."/>
            <person name="Li X."/>
            <person name="Zheng H."/>
            <person name="Cong L."/>
            <person name="Lin L."/>
            <person name="Yin J."/>
            <person name="Geng J."/>
            <person name="Li G."/>
            <person name="Shi J."/>
            <person name="Liu J."/>
            <person name="Lv H."/>
            <person name="Li J."/>
            <person name="Wang J."/>
            <person name="Deng Y."/>
            <person name="Ran L."/>
            <person name="Shi X."/>
            <person name="Wang X."/>
            <person name="Wu Q."/>
            <person name="Li C."/>
            <person name="Ren X."/>
            <person name="Wang J."/>
            <person name="Wang X."/>
            <person name="Li D."/>
            <person name="Liu D."/>
            <person name="Zhang X."/>
            <person name="Ji Z."/>
            <person name="Zhao W."/>
            <person name="Sun Y."/>
            <person name="Zhang Z."/>
            <person name="Bao J."/>
            <person name="Han Y."/>
            <person name="Dong L."/>
            <person name="Ji J."/>
            <person name="Chen P."/>
            <person name="Wu S."/>
            <person name="Liu J."/>
            <person name="Xiao Y."/>
            <person name="Bu D."/>
            <person name="Tan J."/>
            <person name="Yang L."/>
            <person name="Ye C."/>
            <person name="Zhang J."/>
            <person name="Xu J."/>
            <person name="Zhou Y."/>
            <person name="Yu Y."/>
            <person name="Zhang B."/>
            <person name="Zhuang S."/>
            <person name="Wei H."/>
            <person name="Liu B."/>
            <person name="Lei M."/>
            <person name="Yu H."/>
            <person name="Li Y."/>
            <person name="Xu H."/>
            <person name="Wei S."/>
            <person name="He X."/>
            <person name="Fang L."/>
            <person name="Zhang Z."/>
            <person name="Zhang Y."/>
            <person name="Huang X."/>
            <person name="Su Z."/>
            <person name="Tong W."/>
            <person name="Li J."/>
            <person name="Tong Z."/>
            <person name="Li S."/>
            <person name="Ye J."/>
            <person name="Wang L."/>
            <person name="Fang L."/>
            <person name="Lei T."/>
            <person name="Chen C."/>
            <person name="Chen H."/>
            <person name="Xu Z."/>
            <person name="Li H."/>
            <person name="Huang H."/>
            <person name="Zhang F."/>
            <person name="Xu H."/>
            <person name="Li N."/>
            <person name="Zhao C."/>
            <person name="Li S."/>
            <person name="Dong L."/>
            <person name="Huang Y."/>
            <person name="Li L."/>
            <person name="Xi Y."/>
            <person name="Qi Q."/>
            <person name="Li W."/>
            <person name="Zhang B."/>
            <person name="Hu W."/>
            <person name="Zhang Y."/>
            <person name="Tian X."/>
            <person name="Jiao Y."/>
            <person name="Liang X."/>
            <person name="Jin J."/>
            <person name="Gao L."/>
            <person name="Zheng W."/>
            <person name="Hao B."/>
            <person name="Liu S."/>
            <person name="Wang W."/>
            <person name="Yuan L."/>
            <person name="Cao M."/>
            <person name="McDermott J."/>
            <person name="Samudrala R."/>
            <person name="Wang J."/>
            <person name="Wong G.K."/>
            <person name="Yang H."/>
        </authorList>
    </citation>
    <scope>NUCLEOTIDE SEQUENCE [LARGE SCALE GENOMIC DNA]</scope>
</reference>
<evidence type="ECO:0000313" key="3">
    <source>
        <dbReference type="EMBL" id="AAM18146.1"/>
    </source>
</evidence>
<reference evidence="5" key="2">
    <citation type="journal article" date="2005" name="Nature">
        <title>The map-based sequence of the rice genome.</title>
        <authorList>
            <consortium name="International rice genome sequencing project (IRGSP)"/>
            <person name="Matsumoto T."/>
            <person name="Wu J."/>
            <person name="Kanamori H."/>
            <person name="Katayose Y."/>
            <person name="Fujisawa M."/>
            <person name="Namiki N."/>
            <person name="Mizuno H."/>
            <person name="Yamamoto K."/>
            <person name="Antonio B.A."/>
            <person name="Baba T."/>
            <person name="Sakata K."/>
            <person name="Nagamura Y."/>
            <person name="Aoki H."/>
            <person name="Arikawa K."/>
            <person name="Arita K."/>
            <person name="Bito T."/>
            <person name="Chiden Y."/>
            <person name="Fujitsuka N."/>
            <person name="Fukunaka R."/>
            <person name="Hamada M."/>
            <person name="Harada C."/>
            <person name="Hayashi A."/>
            <person name="Hijishita S."/>
            <person name="Honda M."/>
            <person name="Hosokawa S."/>
            <person name="Ichikawa Y."/>
            <person name="Idonuma A."/>
            <person name="Iijima M."/>
            <person name="Ikeda M."/>
            <person name="Ikeno M."/>
            <person name="Ito K."/>
            <person name="Ito S."/>
            <person name="Ito T."/>
            <person name="Ito Y."/>
            <person name="Ito Y."/>
            <person name="Iwabuchi A."/>
            <person name="Kamiya K."/>
            <person name="Karasawa W."/>
            <person name="Kurita K."/>
            <person name="Katagiri S."/>
            <person name="Kikuta A."/>
            <person name="Kobayashi H."/>
            <person name="Kobayashi N."/>
            <person name="Machita K."/>
            <person name="Maehara T."/>
            <person name="Masukawa M."/>
            <person name="Mizubayashi T."/>
            <person name="Mukai Y."/>
            <person name="Nagasaki H."/>
            <person name="Nagata Y."/>
            <person name="Naito S."/>
            <person name="Nakashima M."/>
            <person name="Nakama Y."/>
            <person name="Nakamichi Y."/>
            <person name="Nakamura M."/>
            <person name="Meguro A."/>
            <person name="Negishi M."/>
            <person name="Ohta I."/>
            <person name="Ohta T."/>
            <person name="Okamoto M."/>
            <person name="Ono N."/>
            <person name="Saji S."/>
            <person name="Sakaguchi M."/>
            <person name="Sakai K."/>
            <person name="Shibata M."/>
            <person name="Shimokawa T."/>
            <person name="Song J."/>
            <person name="Takazaki Y."/>
            <person name="Terasawa K."/>
            <person name="Tsugane M."/>
            <person name="Tsuji K."/>
            <person name="Ueda S."/>
            <person name="Waki K."/>
            <person name="Yamagata H."/>
            <person name="Yamamoto M."/>
            <person name="Yamamoto S."/>
            <person name="Yamane H."/>
            <person name="Yoshiki S."/>
            <person name="Yoshihara R."/>
            <person name="Yukawa K."/>
            <person name="Zhong H."/>
            <person name="Yano M."/>
            <person name="Yuan Q."/>
            <person name="Ouyang S."/>
            <person name="Liu J."/>
            <person name="Jones K.M."/>
            <person name="Gansberger K."/>
            <person name="Moffat K."/>
            <person name="Hill J."/>
            <person name="Bera J."/>
            <person name="Fadrosh D."/>
            <person name="Jin S."/>
            <person name="Johri S."/>
            <person name="Kim M."/>
            <person name="Overton L."/>
            <person name="Reardon M."/>
            <person name="Tsitrin T."/>
            <person name="Vuong H."/>
            <person name="Weaver B."/>
            <person name="Ciecko A."/>
            <person name="Tallon L."/>
            <person name="Jackson J."/>
            <person name="Pai G."/>
            <person name="Aken S.V."/>
            <person name="Utterback T."/>
            <person name="Reidmuller S."/>
            <person name="Feldblyum T."/>
            <person name="Hsiao J."/>
            <person name="Zismann V."/>
            <person name="Iobst S."/>
            <person name="de Vazeille A.R."/>
            <person name="Buell C.R."/>
            <person name="Ying K."/>
            <person name="Li Y."/>
            <person name="Lu T."/>
            <person name="Huang Y."/>
            <person name="Zhao Q."/>
            <person name="Feng Q."/>
            <person name="Zhang L."/>
            <person name="Zhu J."/>
            <person name="Weng Q."/>
            <person name="Mu J."/>
            <person name="Lu Y."/>
            <person name="Fan D."/>
            <person name="Liu Y."/>
            <person name="Guan J."/>
            <person name="Zhang Y."/>
            <person name="Yu S."/>
            <person name="Liu X."/>
            <person name="Zhang Y."/>
            <person name="Hong G."/>
            <person name="Han B."/>
            <person name="Choisne N."/>
            <person name="Demange N."/>
            <person name="Orjeda G."/>
            <person name="Samain S."/>
            <person name="Cattolico L."/>
            <person name="Pelletier E."/>
            <person name="Couloux A."/>
            <person name="Segurens B."/>
            <person name="Wincker P."/>
            <person name="D'Hont A."/>
            <person name="Scarpelli C."/>
            <person name="Weissenbach J."/>
            <person name="Salanoubat M."/>
            <person name="Quetier F."/>
            <person name="Yu Y."/>
            <person name="Kim H.R."/>
            <person name="Rambo T."/>
            <person name="Currie J."/>
            <person name="Collura K."/>
            <person name="Luo M."/>
            <person name="Yang T."/>
            <person name="Ammiraju J.S.S."/>
            <person name="Engler F."/>
            <person name="Soderlund C."/>
            <person name="Wing R.A."/>
            <person name="Palmer L.E."/>
            <person name="de la Bastide M."/>
            <person name="Spiegel L."/>
            <person name="Nascimento L."/>
            <person name="Zutavern T."/>
            <person name="O'Shaughnessy A."/>
            <person name="Dike S."/>
            <person name="Dedhia N."/>
            <person name="Preston R."/>
            <person name="Balija V."/>
            <person name="McCombie W.R."/>
            <person name="Chow T."/>
            <person name="Chen H."/>
            <person name="Chung M."/>
            <person name="Chen C."/>
            <person name="Shaw J."/>
            <person name="Wu H."/>
            <person name="Hsiao K."/>
            <person name="Chao Y."/>
            <person name="Chu M."/>
            <person name="Cheng C."/>
            <person name="Hour A."/>
            <person name="Lee P."/>
            <person name="Lin S."/>
            <person name="Lin Y."/>
            <person name="Liou J."/>
            <person name="Liu S."/>
            <person name="Hsing Y."/>
            <person name="Raghuvanshi S."/>
            <person name="Mohanty A."/>
            <person name="Bharti A.K."/>
            <person name="Gaur A."/>
            <person name="Gupta V."/>
            <person name="Kumar D."/>
            <person name="Ravi V."/>
            <person name="Vij S."/>
            <person name="Kapur A."/>
            <person name="Khurana P."/>
            <person name="Khurana P."/>
            <person name="Khurana J.P."/>
            <person name="Tyagi A.K."/>
            <person name="Gaikwad K."/>
            <person name="Singh A."/>
            <person name="Dalal V."/>
            <person name="Srivastava S."/>
            <person name="Dixit A."/>
            <person name="Pal A.K."/>
            <person name="Ghazi I.A."/>
            <person name="Yadav M."/>
            <person name="Pandit A."/>
            <person name="Bhargava A."/>
            <person name="Sureshbabu K."/>
            <person name="Batra K."/>
            <person name="Sharma T.R."/>
            <person name="Mohapatra T."/>
            <person name="Singh N.K."/>
            <person name="Messing J."/>
            <person name="Nelson A.B."/>
            <person name="Fuks G."/>
            <person name="Kavchok S."/>
            <person name="Keizer G."/>
            <person name="Linton E."/>
            <person name="Llaca V."/>
            <person name="Song R."/>
            <person name="Tanyolac B."/>
            <person name="Young S."/>
            <person name="Ho-Il K."/>
            <person name="Hahn J.H."/>
            <person name="Sangsakoo G."/>
            <person name="Vanavichit A."/>
            <person name="de Mattos Luiz.A.T."/>
            <person name="Zimmer P.D."/>
            <person name="Malone G."/>
            <person name="Dellagostin O."/>
            <person name="de Oliveira A.C."/>
            <person name="Bevan M."/>
            <person name="Bancroft I."/>
            <person name="Minx P."/>
            <person name="Cordum H."/>
            <person name="Wilson R."/>
            <person name="Cheng Z."/>
            <person name="Jin W."/>
            <person name="Jiang J."/>
            <person name="Leong S.A."/>
            <person name="Iwama H."/>
            <person name="Gojobori T."/>
            <person name="Itoh T."/>
            <person name="Niimura Y."/>
            <person name="Fujii Y."/>
            <person name="Habara T."/>
            <person name="Sakai H."/>
            <person name="Sato Y."/>
            <person name="Wilson G."/>
            <person name="Kumar K."/>
            <person name="McCouch S."/>
            <person name="Juretic N."/>
            <person name="Hoen D."/>
            <person name="Wright S."/>
            <person name="Bruskiewich R."/>
            <person name="Bureau T."/>
            <person name="Miyao A."/>
            <person name="Hirochika H."/>
            <person name="Nishikawa T."/>
            <person name="Kadowaki K."/>
            <person name="Sugiura M."/>
            <person name="Burr B."/>
            <person name="Sasaki T."/>
        </authorList>
    </citation>
    <scope>NUCLEOTIDE SEQUENCE [LARGE SCALE GENOMIC DNA]</scope>
    <source>
        <strain evidence="5">cv. Nipponbare</strain>
    </source>
</reference>
<gene>
    <name evidence="2" type="ORF">OJ1004_F02.13</name>
    <name evidence="4" type="ORF">OsJ_31021</name>
    <name evidence="3" type="ORF">OSJNBa0014J14.6</name>
</gene>
<protein>
    <submittedName>
        <fullName evidence="4">Uncharacterized protein</fullName>
    </submittedName>
</protein>
<evidence type="ECO:0000313" key="5">
    <source>
        <dbReference type="Proteomes" id="UP000000763"/>
    </source>
</evidence>
<dbReference type="InterPro" id="IPR022142">
    <property type="entry name" value="DUF3673"/>
</dbReference>
<organism evidence="4">
    <name type="scientific">Oryza sativa subsp. japonica</name>
    <name type="common">Rice</name>
    <dbReference type="NCBI Taxonomy" id="39947"/>
    <lineage>
        <taxon>Eukaryota</taxon>
        <taxon>Viridiplantae</taxon>
        <taxon>Streptophyta</taxon>
        <taxon>Embryophyta</taxon>
        <taxon>Tracheophyta</taxon>
        <taxon>Spermatophyta</taxon>
        <taxon>Magnoliopsida</taxon>
        <taxon>Liliopsida</taxon>
        <taxon>Poales</taxon>
        <taxon>Poaceae</taxon>
        <taxon>BOP clade</taxon>
        <taxon>Oryzoideae</taxon>
        <taxon>Oryzeae</taxon>
        <taxon>Oryzinae</taxon>
        <taxon>Oryza</taxon>
        <taxon>Oryza sativa</taxon>
    </lineage>
</organism>
<dbReference type="Proteomes" id="UP000007752">
    <property type="component" value="Chromosome 10"/>
</dbReference>
<dbReference type="AlphaFoldDB" id="A3C3F0"/>
<evidence type="ECO:0000256" key="1">
    <source>
        <dbReference type="SAM" id="MobiDB-lite"/>
    </source>
</evidence>
<proteinExistence type="predicted"/>
<evidence type="ECO:0000313" key="4">
    <source>
        <dbReference type="EMBL" id="EAZ15613.1"/>
    </source>
</evidence>
<dbReference type="Proteomes" id="UP000000763">
    <property type="component" value="Chromosome 10"/>
</dbReference>
<reference evidence="2" key="5">
    <citation type="submission" date="2006-11" db="EMBL/GenBank/DDBJ databases">
        <title>.</title>
        <authorList>
            <person name="Buell C."/>
            <person name="Yuan Q."/>
            <person name="Ouyang S."/>
            <person name="Liu J."/>
            <person name="Wang A."/>
            <person name="Maiti R."/>
            <person name="Lin H."/>
            <person name="Zhu W."/>
            <person name="Hamilton J."/>
            <person name="Jones K."/>
            <person name="Tallon L."/>
            <person name="Feldblyum T."/>
            <person name="Tsitrin T."/>
            <person name="Bera J."/>
            <person name="Kim M."/>
            <person name="Jin S."/>
            <person name="Fadrosh D."/>
            <person name="Vuong H."/>
            <person name="Overton II L."/>
            <person name="Reardon M."/>
            <person name="Weaver B."/>
            <person name="Johri S."/>
            <person name="Lewis M."/>
            <person name="Utterback T."/>
            <person name="Van Aken S."/>
            <person name="Wortman J."/>
            <person name="Haas B."/>
            <person name="Koo H."/>
            <person name="Zismann V."/>
            <person name="Hsiao J."/>
            <person name="Iobst S."/>
            <person name="de Vazeilles A."/>
            <person name="White O."/>
            <person name="Salzberg S."/>
            <person name="Fraser C."/>
        </authorList>
    </citation>
    <scope>NUCLEOTIDE SEQUENCE</scope>
</reference>
<sequence length="249" mass="28286">MPSALSSLKFVNERNWERGAKERDLGEAEVAASDGGDRGRRPRMLLDEHIPATLDVNKGDGLRHTSHEENEDDVNQVDGLHFTKNDQAYHGPIMRSHARKIQQEVNSLFAQLNPNFSENFILPKCSTFVLLRFTPEDIITTPRRIGYVEDDKGYVEEESVHAQPVAVYANKKMVYAAKAQLPRLVRPSQSKDGLHAYMVGKRDKSNFQCIKPHLNIIFQEKVMAFLLKPVQELKGCARTRENALHSHLC</sequence>
<evidence type="ECO:0000313" key="2">
    <source>
        <dbReference type="EMBL" id="AAL82654.1"/>
    </source>
</evidence>
<feature type="region of interest" description="Disordered" evidence="1">
    <location>
        <begin position="22"/>
        <end position="42"/>
    </location>
</feature>
<reference evidence="4" key="7">
    <citation type="submission" date="2008-12" db="EMBL/GenBank/DDBJ databases">
        <title>Improved gene annotation of the rice (Oryza sativa) genomes.</title>
        <authorList>
            <person name="Wang J."/>
            <person name="Li R."/>
            <person name="Fan W."/>
            <person name="Huang Q."/>
            <person name="Zhang J."/>
            <person name="Zhou Y."/>
            <person name="Hu Y."/>
            <person name="Zi S."/>
            <person name="Li J."/>
            <person name="Ni P."/>
            <person name="Zheng H."/>
            <person name="Zhang Y."/>
            <person name="Zhao M."/>
            <person name="Hao Q."/>
            <person name="McDermott J."/>
            <person name="Samudrala R."/>
            <person name="Kristiansen K."/>
            <person name="Wong G.K.-S."/>
        </authorList>
    </citation>
    <scope>NUCLEOTIDE SEQUENCE</scope>
</reference>
<accession>A3C3F0</accession>
<dbReference type="EMBL" id="AC092172">
    <property type="protein sequence ID" value="AAM18146.1"/>
    <property type="molecule type" value="Genomic_DNA"/>
</dbReference>
<name>A3C3F0_ORYSJ</name>
<reference evidence="5" key="6">
    <citation type="journal article" date="2008" name="Nucleic Acids Res.">
        <title>The rice annotation project database (RAP-DB): 2008 update.</title>
        <authorList>
            <consortium name="The rice annotation project (RAP)"/>
        </authorList>
    </citation>
    <scope>GENOME REANNOTATION</scope>
    <source>
        <strain evidence="5">cv. Nipponbare</strain>
    </source>
</reference>